<dbReference type="PANTHER" id="PTHR46470">
    <property type="entry name" value="N-ACYLNEURAMINATE-9-PHOSPHATASE"/>
    <property type="match status" value="1"/>
</dbReference>
<organism evidence="5 6">
    <name type="scientific">Paenibacillus paeoniae</name>
    <dbReference type="NCBI Taxonomy" id="2292705"/>
    <lineage>
        <taxon>Bacteria</taxon>
        <taxon>Bacillati</taxon>
        <taxon>Bacillota</taxon>
        <taxon>Bacilli</taxon>
        <taxon>Bacillales</taxon>
        <taxon>Paenibacillaceae</taxon>
        <taxon>Paenibacillus</taxon>
    </lineage>
</organism>
<dbReference type="GO" id="GO:0046872">
    <property type="term" value="F:metal ion binding"/>
    <property type="evidence" value="ECO:0007669"/>
    <property type="project" value="UniProtKB-KW"/>
</dbReference>
<name>A0A371PMY2_9BACL</name>
<dbReference type="EMBL" id="QUBQ01000001">
    <property type="protein sequence ID" value="REK77029.1"/>
    <property type="molecule type" value="Genomic_DNA"/>
</dbReference>
<gene>
    <name evidence="5" type="ORF">DX130_08465</name>
</gene>
<dbReference type="OrthoDB" id="264363at2"/>
<dbReference type="NCBIfam" id="TIGR01509">
    <property type="entry name" value="HAD-SF-IA-v3"/>
    <property type="match status" value="1"/>
</dbReference>
<evidence type="ECO:0000313" key="5">
    <source>
        <dbReference type="EMBL" id="REK77029.1"/>
    </source>
</evidence>
<sequence>MMYKAVFLDFYGTLVHEDDDILPVIYQQIQDSASRACNQQEIGRFWWKSFSAIFQNSFGDTYQTQRAIGIQSLKQTLEHFQSTRRAEELIEVQFDHWRKPRLYTDTLPFLKQLQGTRVYILSNIDSDDIAEAVRHHGIHADAIITSEDVRSYKPRAELFLEALKRTGLQPHEVIHIGDSMVSDVYGAQQLGIKAVWLNRLHKKQTDGYCPDYICHNLDDVYSILIQSDTERRQL</sequence>
<dbReference type="InterPro" id="IPR023198">
    <property type="entry name" value="PGP-like_dom2"/>
</dbReference>
<dbReference type="PANTHER" id="PTHR46470:SF2">
    <property type="entry name" value="GLYCERALDEHYDE 3-PHOSPHATE PHOSPHATASE"/>
    <property type="match status" value="1"/>
</dbReference>
<evidence type="ECO:0000313" key="6">
    <source>
        <dbReference type="Proteomes" id="UP000261905"/>
    </source>
</evidence>
<keyword evidence="3 5" id="KW-0378">Hydrolase</keyword>
<dbReference type="SUPFAM" id="SSF56784">
    <property type="entry name" value="HAD-like"/>
    <property type="match status" value="1"/>
</dbReference>
<proteinExistence type="predicted"/>
<evidence type="ECO:0000256" key="4">
    <source>
        <dbReference type="ARBA" id="ARBA00022842"/>
    </source>
</evidence>
<dbReference type="Gene3D" id="1.10.150.240">
    <property type="entry name" value="Putative phosphatase, domain 2"/>
    <property type="match status" value="1"/>
</dbReference>
<dbReference type="NCBIfam" id="TIGR01549">
    <property type="entry name" value="HAD-SF-IA-v1"/>
    <property type="match status" value="1"/>
</dbReference>
<accession>A0A371PMY2</accession>
<keyword evidence="4" id="KW-0460">Magnesium</keyword>
<dbReference type="InterPro" id="IPR036412">
    <property type="entry name" value="HAD-like_sf"/>
</dbReference>
<evidence type="ECO:0000256" key="3">
    <source>
        <dbReference type="ARBA" id="ARBA00022801"/>
    </source>
</evidence>
<dbReference type="GO" id="GO:0016791">
    <property type="term" value="F:phosphatase activity"/>
    <property type="evidence" value="ECO:0007669"/>
    <property type="project" value="TreeGrafter"/>
</dbReference>
<dbReference type="GO" id="GO:0044281">
    <property type="term" value="P:small molecule metabolic process"/>
    <property type="evidence" value="ECO:0007669"/>
    <property type="project" value="UniProtKB-ARBA"/>
</dbReference>
<comment type="caution">
    <text evidence="5">The sequence shown here is derived from an EMBL/GenBank/DDBJ whole genome shotgun (WGS) entry which is preliminary data.</text>
</comment>
<evidence type="ECO:0000256" key="2">
    <source>
        <dbReference type="ARBA" id="ARBA00022723"/>
    </source>
</evidence>
<dbReference type="SFLD" id="SFLDS00003">
    <property type="entry name" value="Haloacid_Dehalogenase"/>
    <property type="match status" value="1"/>
</dbReference>
<dbReference type="PRINTS" id="PR00413">
    <property type="entry name" value="HADHALOGNASE"/>
</dbReference>
<dbReference type="AlphaFoldDB" id="A0A371PMY2"/>
<comment type="cofactor">
    <cofactor evidence="1">
        <name>Mg(2+)</name>
        <dbReference type="ChEBI" id="CHEBI:18420"/>
    </cofactor>
</comment>
<dbReference type="Gene3D" id="3.40.50.1000">
    <property type="entry name" value="HAD superfamily/HAD-like"/>
    <property type="match status" value="1"/>
</dbReference>
<dbReference type="Pfam" id="PF00702">
    <property type="entry name" value="Hydrolase"/>
    <property type="match status" value="1"/>
</dbReference>
<keyword evidence="2" id="KW-0479">Metal-binding</keyword>
<dbReference type="InterPro" id="IPR051400">
    <property type="entry name" value="HAD-like_hydrolase"/>
</dbReference>
<evidence type="ECO:0000256" key="1">
    <source>
        <dbReference type="ARBA" id="ARBA00001946"/>
    </source>
</evidence>
<dbReference type="SFLD" id="SFLDG01129">
    <property type="entry name" value="C1.5:_HAD__Beta-PGM__Phosphata"/>
    <property type="match status" value="1"/>
</dbReference>
<reference evidence="5 6" key="1">
    <citation type="submission" date="2018-08" db="EMBL/GenBank/DDBJ databases">
        <title>Paenibacillus sp. M4BSY-1, whole genome shotgun sequence.</title>
        <authorList>
            <person name="Tuo L."/>
        </authorList>
    </citation>
    <scope>NUCLEOTIDE SEQUENCE [LARGE SCALE GENOMIC DNA]</scope>
    <source>
        <strain evidence="5 6">M4BSY-1</strain>
    </source>
</reference>
<keyword evidence="6" id="KW-1185">Reference proteome</keyword>
<dbReference type="Proteomes" id="UP000261905">
    <property type="component" value="Unassembled WGS sequence"/>
</dbReference>
<protein>
    <submittedName>
        <fullName evidence="5">HAD family hydrolase</fullName>
    </submittedName>
</protein>
<dbReference type="InterPro" id="IPR023214">
    <property type="entry name" value="HAD_sf"/>
</dbReference>
<dbReference type="InterPro" id="IPR006439">
    <property type="entry name" value="HAD-SF_hydro_IA"/>
</dbReference>